<dbReference type="AlphaFoldDB" id="A0A336JNT8"/>
<gene>
    <name evidence="2" type="ORF">BJ125_111167</name>
    <name evidence="3" type="ORF">SAMN05892882_111167</name>
</gene>
<accession>A0A336JNT8</accession>
<dbReference type="Proteomes" id="UP000252631">
    <property type="component" value="Unassembled WGS sequence"/>
</dbReference>
<name>A0A336JNT8_9BRAD</name>
<dbReference type="GO" id="GO:0003824">
    <property type="term" value="F:catalytic activity"/>
    <property type="evidence" value="ECO:0007669"/>
    <property type="project" value="InterPro"/>
</dbReference>
<evidence type="ECO:0000313" key="4">
    <source>
        <dbReference type="Proteomes" id="UP000252631"/>
    </source>
</evidence>
<dbReference type="EMBL" id="QRDT01000011">
    <property type="protein sequence ID" value="RED33329.1"/>
    <property type="molecule type" value="Genomic_DNA"/>
</dbReference>
<dbReference type="PANTHER" id="PTHR42834:SF1">
    <property type="entry name" value="ENDONUCLEASE_EXONUCLEASE_PHOSPHATASE FAMILY PROTEIN (AFU_ORTHOLOGUE AFUA_3G09210)"/>
    <property type="match status" value="1"/>
</dbReference>
<dbReference type="Pfam" id="PF19580">
    <property type="entry name" value="Exo_endo_phos_3"/>
    <property type="match status" value="1"/>
</dbReference>
<evidence type="ECO:0000313" key="5">
    <source>
        <dbReference type="Proteomes" id="UP000256343"/>
    </source>
</evidence>
<evidence type="ECO:0000313" key="3">
    <source>
        <dbReference type="EMBL" id="SSW91405.1"/>
    </source>
</evidence>
<feature type="domain" description="Endonuclease/exonuclease/phosphatase" evidence="1">
    <location>
        <begin position="122"/>
        <end position="275"/>
    </location>
</feature>
<dbReference type="InterPro" id="IPR036691">
    <property type="entry name" value="Endo/exonu/phosph_ase_sf"/>
</dbReference>
<reference evidence="2 5" key="2">
    <citation type="submission" date="2018-07" db="EMBL/GenBank/DDBJ databases">
        <title>Genomic Encyclopedia of Archaeal and Bacterial Type Strains, Phase II (KMG-II): from individual species to whole genera.</title>
        <authorList>
            <person name="Goeker M."/>
        </authorList>
    </citation>
    <scope>NUCLEOTIDE SEQUENCE [LARGE SCALE GENOMIC DNA]</scope>
    <source>
        <strain evidence="2 5">JA575</strain>
    </source>
</reference>
<dbReference type="EMBL" id="UFQQ01000011">
    <property type="protein sequence ID" value="SSW91405.1"/>
    <property type="molecule type" value="Genomic_DNA"/>
</dbReference>
<evidence type="ECO:0000259" key="1">
    <source>
        <dbReference type="Pfam" id="PF19580"/>
    </source>
</evidence>
<reference evidence="3 4" key="1">
    <citation type="submission" date="2017-08" db="EMBL/GenBank/DDBJ databases">
        <authorList>
            <person name="de Groot N.N."/>
        </authorList>
    </citation>
    <scope>NUCLEOTIDE SEQUENCE [LARGE SCALE GENOMIC DNA]</scope>
    <source>
        <strain evidence="3 4">JA575</strain>
    </source>
</reference>
<dbReference type="Proteomes" id="UP000256343">
    <property type="component" value="Unassembled WGS sequence"/>
</dbReference>
<dbReference type="OrthoDB" id="1398885at2"/>
<dbReference type="Gene3D" id="3.60.10.10">
    <property type="entry name" value="Endonuclease/exonuclease/phosphatase"/>
    <property type="match status" value="1"/>
</dbReference>
<dbReference type="SUPFAM" id="SSF56219">
    <property type="entry name" value="DNase I-like"/>
    <property type="match status" value="1"/>
</dbReference>
<proteinExistence type="predicted"/>
<protein>
    <recommendedName>
        <fullName evidence="1">Endonuclease/exonuclease/phosphatase domain-containing protein</fullName>
    </recommendedName>
</protein>
<keyword evidence="5" id="KW-1185">Reference proteome</keyword>
<dbReference type="InterPro" id="IPR005135">
    <property type="entry name" value="Endo/exonuclease/phosphatase"/>
</dbReference>
<evidence type="ECO:0000313" key="2">
    <source>
        <dbReference type="EMBL" id="RED33329.1"/>
    </source>
</evidence>
<dbReference type="RefSeq" id="WP_114358434.1">
    <property type="nucleotide sequence ID" value="NZ_QRDT01000011.1"/>
</dbReference>
<organism evidence="3 4">
    <name type="scientific">Rhodopseudomonas pentothenatexigens</name>
    <dbReference type="NCBI Taxonomy" id="999699"/>
    <lineage>
        <taxon>Bacteria</taxon>
        <taxon>Pseudomonadati</taxon>
        <taxon>Pseudomonadota</taxon>
        <taxon>Alphaproteobacteria</taxon>
        <taxon>Hyphomicrobiales</taxon>
        <taxon>Nitrobacteraceae</taxon>
        <taxon>Rhodopseudomonas</taxon>
    </lineage>
</organism>
<sequence>MKLASFNVENLFLRARALNNETFAEGRDILKAQADLNRILGKPRYTAADKSKIIELLDQLGLTKSDKSKFAVLRQNRGHLVKRSGGAVTVVADGRSDWIGWIDLVVEEVNEAATRNTARVIVDVDADVLGVVEAESRPALVRFSKYVLPAVAGDPYDHIMLVDGNDERGIDVGLMTRNKFEILSIVSHVDDADEDGTIFSRDCAQYEVRIADDNRLIVLVNHFKSKGFGSFASSNAKRKRQASRVATIYRQLRQHHDYIAVIGDLNDTPDSDPLSPLFHQTGLKDISELAGFDDGGRPGTYKNGAASGKIDYILLSPALFDKATAGGIFRKGVWGGKNGDLFPHYPEIAKEAEAASDHAAIWAELDI</sequence>
<dbReference type="PANTHER" id="PTHR42834">
    <property type="entry name" value="ENDONUCLEASE/EXONUCLEASE/PHOSPHATASE FAMILY PROTEIN (AFU_ORTHOLOGUE AFUA_3G09210)"/>
    <property type="match status" value="1"/>
</dbReference>